<dbReference type="PROSITE" id="PS51182">
    <property type="entry name" value="C2_TENSIN"/>
    <property type="match status" value="1"/>
</dbReference>
<dbReference type="SMART" id="SM01326">
    <property type="entry name" value="PTEN_C2"/>
    <property type="match status" value="1"/>
</dbReference>
<dbReference type="EMBL" id="QGKY02001015">
    <property type="protein sequence ID" value="KAF2576641.1"/>
    <property type="molecule type" value="Genomic_DNA"/>
</dbReference>
<accession>A0A8S9J386</accession>
<dbReference type="AlphaFoldDB" id="A0A8S9J386"/>
<proteinExistence type="predicted"/>
<dbReference type="Pfam" id="PF10409">
    <property type="entry name" value="PTEN_C2"/>
    <property type="match status" value="1"/>
</dbReference>
<comment type="caution">
    <text evidence="3">The sequence shown here is derived from an EMBL/GenBank/DDBJ whole genome shotgun (WGS) entry which is preliminary data.</text>
</comment>
<dbReference type="PANTHER" id="PTHR45733">
    <property type="entry name" value="FORMIN-J"/>
    <property type="match status" value="1"/>
</dbReference>
<keyword evidence="1" id="KW-0904">Protein phosphatase</keyword>
<dbReference type="Gene3D" id="2.60.40.1110">
    <property type="match status" value="1"/>
</dbReference>
<dbReference type="GO" id="GO:0004721">
    <property type="term" value="F:phosphoprotein phosphatase activity"/>
    <property type="evidence" value="ECO:0007669"/>
    <property type="project" value="UniProtKB-KW"/>
</dbReference>
<name>A0A8S9J386_BRACR</name>
<evidence type="ECO:0000256" key="1">
    <source>
        <dbReference type="ARBA" id="ARBA00022912"/>
    </source>
</evidence>
<evidence type="ECO:0000313" key="3">
    <source>
        <dbReference type="EMBL" id="KAF2576641.1"/>
    </source>
</evidence>
<dbReference type="SUPFAM" id="SSF49562">
    <property type="entry name" value="C2 domain (Calcium/lipid-binding domain, CaLB)"/>
    <property type="match status" value="1"/>
</dbReference>
<evidence type="ECO:0000259" key="2">
    <source>
        <dbReference type="PROSITE" id="PS51182"/>
    </source>
</evidence>
<gene>
    <name evidence="3" type="ORF">F2Q70_00006479</name>
</gene>
<protein>
    <recommendedName>
        <fullName evidence="2">C2 tensin-type domain-containing protein</fullName>
    </recommendedName>
</protein>
<dbReference type="PANTHER" id="PTHR45733:SF10">
    <property type="entry name" value="FORMIN-LIKE PROTEIN 15A-RELATED"/>
    <property type="match status" value="1"/>
</dbReference>
<keyword evidence="1" id="KW-0378">Hydrolase</keyword>
<dbReference type="InterPro" id="IPR035892">
    <property type="entry name" value="C2_domain_sf"/>
</dbReference>
<reference evidence="3" key="1">
    <citation type="submission" date="2019-12" db="EMBL/GenBank/DDBJ databases">
        <title>Genome sequencing and annotation of Brassica cretica.</title>
        <authorList>
            <person name="Studholme D.J."/>
            <person name="Sarris P.F."/>
        </authorList>
    </citation>
    <scope>NUCLEOTIDE SEQUENCE</scope>
    <source>
        <strain evidence="3">PFS-102/07</strain>
        <tissue evidence="3">Leaf</tissue>
    </source>
</reference>
<dbReference type="InterPro" id="IPR014020">
    <property type="entry name" value="Tensin_C2-dom"/>
</dbReference>
<feature type="domain" description="C2 tensin-type" evidence="2">
    <location>
        <begin position="1"/>
        <end position="87"/>
    </location>
</feature>
<dbReference type="InterPro" id="IPR051144">
    <property type="entry name" value="Formin_homology_domain"/>
</dbReference>
<organism evidence="3">
    <name type="scientific">Brassica cretica</name>
    <name type="common">Mustard</name>
    <dbReference type="NCBI Taxonomy" id="69181"/>
    <lineage>
        <taxon>Eukaryota</taxon>
        <taxon>Viridiplantae</taxon>
        <taxon>Streptophyta</taxon>
        <taxon>Embryophyta</taxon>
        <taxon>Tracheophyta</taxon>
        <taxon>Spermatophyta</taxon>
        <taxon>Magnoliopsida</taxon>
        <taxon>eudicotyledons</taxon>
        <taxon>Gunneridae</taxon>
        <taxon>Pentapetalae</taxon>
        <taxon>rosids</taxon>
        <taxon>malvids</taxon>
        <taxon>Brassicales</taxon>
        <taxon>Brassicaceae</taxon>
        <taxon>Brassiceae</taxon>
        <taxon>Brassica</taxon>
    </lineage>
</organism>
<sequence length="87" mass="10302">MFYFVINLQEECIQVKLDIQCHVQGDIVLELINLHDDLVREEMVFRIMFNTAFVRGNVLKVQSDEMDILWEAKDQFPGEFKAEVRPL</sequence>